<dbReference type="InterPro" id="IPR011991">
    <property type="entry name" value="ArsR-like_HTH"/>
</dbReference>
<dbReference type="InterPro" id="IPR036390">
    <property type="entry name" value="WH_DNA-bd_sf"/>
</dbReference>
<dbReference type="CDD" id="cd00090">
    <property type="entry name" value="HTH_ARSR"/>
    <property type="match status" value="1"/>
</dbReference>
<dbReference type="SUPFAM" id="SSF46785">
    <property type="entry name" value="Winged helix' DNA-binding domain"/>
    <property type="match status" value="1"/>
</dbReference>
<evidence type="ECO:0000313" key="3">
    <source>
        <dbReference type="Proteomes" id="UP000193244"/>
    </source>
</evidence>
<feature type="domain" description="HTH arsR-type" evidence="1">
    <location>
        <begin position="8"/>
        <end position="90"/>
    </location>
</feature>
<organism evidence="2 3">
    <name type="scientific">Agreia pratensis</name>
    <dbReference type="NCBI Taxonomy" id="150121"/>
    <lineage>
        <taxon>Bacteria</taxon>
        <taxon>Bacillati</taxon>
        <taxon>Actinomycetota</taxon>
        <taxon>Actinomycetes</taxon>
        <taxon>Micrococcales</taxon>
        <taxon>Microbacteriaceae</taxon>
        <taxon>Agreia</taxon>
    </lineage>
</organism>
<dbReference type="InterPro" id="IPR036388">
    <property type="entry name" value="WH-like_DNA-bd_sf"/>
</dbReference>
<dbReference type="EMBL" id="FXAY01000002">
    <property type="protein sequence ID" value="SMG24409.1"/>
    <property type="molecule type" value="Genomic_DNA"/>
</dbReference>
<dbReference type="Pfam" id="PF12840">
    <property type="entry name" value="HTH_20"/>
    <property type="match status" value="1"/>
</dbReference>
<reference evidence="3" key="1">
    <citation type="submission" date="2017-04" db="EMBL/GenBank/DDBJ databases">
        <authorList>
            <person name="Varghese N."/>
            <person name="Submissions S."/>
        </authorList>
    </citation>
    <scope>NUCLEOTIDE SEQUENCE [LARGE SCALE GENOMIC DNA]</scope>
    <source>
        <strain evidence="3">VKM Ac-2510</strain>
    </source>
</reference>
<dbReference type="AlphaFoldDB" id="A0A1X7J9V5"/>
<dbReference type="STRING" id="150121.SAMN06296010_1175"/>
<protein>
    <submittedName>
        <fullName evidence="2">Transcriptional regulator, ArsR family</fullName>
    </submittedName>
</protein>
<gene>
    <name evidence="2" type="ORF">SAMN06296010_1175</name>
</gene>
<dbReference type="OrthoDB" id="166264at2"/>
<dbReference type="Proteomes" id="UP000193244">
    <property type="component" value="Unassembled WGS sequence"/>
</dbReference>
<sequence>MNIEQLAATLAAIASPQRLRILATLADDRLHVSALARRVDMSRALLYMHLTKLEAAGFVVGGLELSADGKALKYFEATPFVLTIDLPTISAAVALSPISPADETD</sequence>
<accession>A0A1X7J9V5</accession>
<evidence type="ECO:0000259" key="1">
    <source>
        <dbReference type="SMART" id="SM00418"/>
    </source>
</evidence>
<dbReference type="InterPro" id="IPR001845">
    <property type="entry name" value="HTH_ArsR_DNA-bd_dom"/>
</dbReference>
<evidence type="ECO:0000313" key="2">
    <source>
        <dbReference type="EMBL" id="SMG24409.1"/>
    </source>
</evidence>
<dbReference type="Gene3D" id="1.10.10.10">
    <property type="entry name" value="Winged helix-like DNA-binding domain superfamily/Winged helix DNA-binding domain"/>
    <property type="match status" value="1"/>
</dbReference>
<dbReference type="GO" id="GO:0003700">
    <property type="term" value="F:DNA-binding transcription factor activity"/>
    <property type="evidence" value="ECO:0007669"/>
    <property type="project" value="InterPro"/>
</dbReference>
<name>A0A1X7J9V5_9MICO</name>
<proteinExistence type="predicted"/>
<dbReference type="RefSeq" id="WP_085483991.1">
    <property type="nucleotide sequence ID" value="NZ_FXAY01000002.1"/>
</dbReference>
<keyword evidence="3" id="KW-1185">Reference proteome</keyword>
<dbReference type="SMART" id="SM00418">
    <property type="entry name" value="HTH_ARSR"/>
    <property type="match status" value="1"/>
</dbReference>